<accession>A0A4P7IHX2</accession>
<dbReference type="NCBIfam" id="TIGR01469">
    <property type="entry name" value="cobA_cysG_Cterm"/>
    <property type="match status" value="1"/>
</dbReference>
<dbReference type="PANTHER" id="PTHR45790">
    <property type="entry name" value="SIROHEME SYNTHASE-RELATED"/>
    <property type="match status" value="1"/>
</dbReference>
<dbReference type="Proteomes" id="UP000294853">
    <property type="component" value="Chromosome"/>
</dbReference>
<keyword evidence="4" id="KW-0949">S-adenosyl-L-methionine</keyword>
<dbReference type="InterPro" id="IPR050161">
    <property type="entry name" value="Siro_Cobalamin_biosynth"/>
</dbReference>
<dbReference type="Gene3D" id="3.40.1010.10">
    <property type="entry name" value="Cobalt-precorrin-4 Transmethylase, Domain 1"/>
    <property type="match status" value="1"/>
</dbReference>
<dbReference type="Gene3D" id="3.30.950.10">
    <property type="entry name" value="Methyltransferase, Cobalt-precorrin-4 Transmethylase, Domain 2"/>
    <property type="match status" value="1"/>
</dbReference>
<reference evidence="7 8" key="1">
    <citation type="submission" date="2019-03" db="EMBL/GenBank/DDBJ databases">
        <title>Three New Species of Nocardioides, Nocardioides euryhalodurans sp. nov., Nocardioides seonyuensis sp. nov. and Nocardioides eburneoflavus sp. nov. Iolated from Soil.</title>
        <authorList>
            <person name="Roh S.G."/>
            <person name="Lee C."/>
            <person name="Kim M.-K."/>
            <person name="Kim S.B."/>
        </authorList>
    </citation>
    <scope>NUCLEOTIDE SEQUENCE [LARGE SCALE GENOMIC DNA]</scope>
    <source>
        <strain evidence="7 8">MMS17-SY207-3</strain>
    </source>
</reference>
<dbReference type="SUPFAM" id="SSF53790">
    <property type="entry name" value="Tetrapyrrole methylase"/>
    <property type="match status" value="1"/>
</dbReference>
<gene>
    <name evidence="7" type="primary">cobA</name>
    <name evidence="7" type="ORF">EXE58_16750</name>
</gene>
<dbReference type="RefSeq" id="WP_135268913.1">
    <property type="nucleotide sequence ID" value="NZ_CP038436.1"/>
</dbReference>
<protein>
    <recommendedName>
        <fullName evidence="1">uroporphyrinogen-III C-methyltransferase</fullName>
        <ecNumber evidence="1">2.1.1.107</ecNumber>
    </recommendedName>
</protein>
<keyword evidence="2 7" id="KW-0489">Methyltransferase</keyword>
<dbReference type="GO" id="GO:0032259">
    <property type="term" value="P:methylation"/>
    <property type="evidence" value="ECO:0007669"/>
    <property type="project" value="UniProtKB-KW"/>
</dbReference>
<evidence type="ECO:0000256" key="1">
    <source>
        <dbReference type="ARBA" id="ARBA00012162"/>
    </source>
</evidence>
<dbReference type="OrthoDB" id="9815856at2"/>
<name>A0A4P7IHX2_9ACTN</name>
<keyword evidence="3 7" id="KW-0808">Transferase</keyword>
<dbReference type="EC" id="2.1.1.107" evidence="1"/>
<dbReference type="PANTHER" id="PTHR45790:SF3">
    <property type="entry name" value="S-ADENOSYL-L-METHIONINE-DEPENDENT UROPORPHYRINOGEN III METHYLTRANSFERASE, CHLOROPLASTIC"/>
    <property type="match status" value="1"/>
</dbReference>
<dbReference type="KEGG" id="nsn:EXE58_16750"/>
<dbReference type="GO" id="GO:0004851">
    <property type="term" value="F:uroporphyrin-III C-methyltransferase activity"/>
    <property type="evidence" value="ECO:0007669"/>
    <property type="project" value="UniProtKB-EC"/>
</dbReference>
<proteinExistence type="predicted"/>
<sequence>MSTATRTVTHTSTGTLAPLLPGTVALVGGGPGEAGLMTVAGRAAVEQADVLLVDHLAPSEALGWAPSDAEIVDVGKLPREAFTPQESINALLVQHARAGRRVVRLKGGDGFVFGRGMEELEACAQAEVSVRVIPGVTSSVAVPALGGIPVTHRGLVQGFSVISGHVPPGHPDSTLDFEALARSGTTLVVLMGVATLSAITAALVANGLDPATPAAVVARGGHPDQQVVGATVADIAARAAHVEPPAITVIGHVAAFAATDTPVLEEVI</sequence>
<evidence type="ECO:0000259" key="6">
    <source>
        <dbReference type="Pfam" id="PF00590"/>
    </source>
</evidence>
<evidence type="ECO:0000256" key="4">
    <source>
        <dbReference type="ARBA" id="ARBA00022691"/>
    </source>
</evidence>
<dbReference type="EMBL" id="CP038436">
    <property type="protein sequence ID" value="QBX56928.1"/>
    <property type="molecule type" value="Genomic_DNA"/>
</dbReference>
<dbReference type="InterPro" id="IPR014777">
    <property type="entry name" value="4pyrrole_Mease_sub1"/>
</dbReference>
<dbReference type="AlphaFoldDB" id="A0A4P7IHX2"/>
<dbReference type="GO" id="GO:0019354">
    <property type="term" value="P:siroheme biosynthetic process"/>
    <property type="evidence" value="ECO:0007669"/>
    <property type="project" value="InterPro"/>
</dbReference>
<evidence type="ECO:0000256" key="5">
    <source>
        <dbReference type="ARBA" id="ARBA00023244"/>
    </source>
</evidence>
<evidence type="ECO:0000256" key="2">
    <source>
        <dbReference type="ARBA" id="ARBA00022603"/>
    </source>
</evidence>
<feature type="domain" description="Tetrapyrrole methylase" evidence="6">
    <location>
        <begin position="23"/>
        <end position="235"/>
    </location>
</feature>
<dbReference type="InterPro" id="IPR014776">
    <property type="entry name" value="4pyrrole_Mease_sub2"/>
</dbReference>
<keyword evidence="5" id="KW-0627">Porphyrin biosynthesis</keyword>
<dbReference type="InterPro" id="IPR006366">
    <property type="entry name" value="CobA/CysG_C"/>
</dbReference>
<evidence type="ECO:0000313" key="8">
    <source>
        <dbReference type="Proteomes" id="UP000294853"/>
    </source>
</evidence>
<dbReference type="FunFam" id="3.40.1010.10:FF:000001">
    <property type="entry name" value="Siroheme synthase"/>
    <property type="match status" value="1"/>
</dbReference>
<keyword evidence="8" id="KW-1185">Reference proteome</keyword>
<organism evidence="7 8">
    <name type="scientific">Nocardioides seonyuensis</name>
    <dbReference type="NCBI Taxonomy" id="2518371"/>
    <lineage>
        <taxon>Bacteria</taxon>
        <taxon>Bacillati</taxon>
        <taxon>Actinomycetota</taxon>
        <taxon>Actinomycetes</taxon>
        <taxon>Propionibacteriales</taxon>
        <taxon>Nocardioidaceae</taxon>
        <taxon>Nocardioides</taxon>
    </lineage>
</organism>
<dbReference type="NCBIfam" id="NF004790">
    <property type="entry name" value="PRK06136.1"/>
    <property type="match status" value="1"/>
</dbReference>
<evidence type="ECO:0000313" key="7">
    <source>
        <dbReference type="EMBL" id="QBX56928.1"/>
    </source>
</evidence>
<dbReference type="InterPro" id="IPR035996">
    <property type="entry name" value="4pyrrol_Methylase_sf"/>
</dbReference>
<dbReference type="Pfam" id="PF00590">
    <property type="entry name" value="TP_methylase"/>
    <property type="match status" value="1"/>
</dbReference>
<evidence type="ECO:0000256" key="3">
    <source>
        <dbReference type="ARBA" id="ARBA00022679"/>
    </source>
</evidence>
<dbReference type="CDD" id="cd11642">
    <property type="entry name" value="SUMT"/>
    <property type="match status" value="1"/>
</dbReference>
<dbReference type="InterPro" id="IPR000878">
    <property type="entry name" value="4pyrrol_Mease"/>
</dbReference>